<dbReference type="Proteomes" id="UP000095247">
    <property type="component" value="Unassembled WGS sequence"/>
</dbReference>
<organism evidence="4 5">
    <name type="scientific">Brachyspira hampsonii</name>
    <dbReference type="NCBI Taxonomy" id="1287055"/>
    <lineage>
        <taxon>Bacteria</taxon>
        <taxon>Pseudomonadati</taxon>
        <taxon>Spirochaetota</taxon>
        <taxon>Spirochaetia</taxon>
        <taxon>Brachyspirales</taxon>
        <taxon>Brachyspiraceae</taxon>
        <taxon>Brachyspira</taxon>
    </lineage>
</organism>
<evidence type="ECO:0000313" key="5">
    <source>
        <dbReference type="Proteomes" id="UP000095247"/>
    </source>
</evidence>
<comment type="caution">
    <text evidence="4">The sequence shown here is derived from an EMBL/GenBank/DDBJ whole genome shotgun (WGS) entry which is preliminary data.</text>
</comment>
<name>A0A1E5NCL6_9SPIR</name>
<reference evidence="4 5" key="1">
    <citation type="submission" date="2016-08" db="EMBL/GenBank/DDBJ databases">
        <title>Characterization and recognition of Brachyspira hampsonii sp. nov., a novel intestinal spirochete that is pathogenic to pigs.</title>
        <authorList>
            <person name="Mirajkar N."/>
            <person name="La T."/>
            <person name="Phillips N."/>
            <person name="Hampson D."/>
            <person name="Gebhart C."/>
        </authorList>
    </citation>
    <scope>NUCLEOTIDE SEQUENCE [LARGE SCALE GENOMIC DNA]</scope>
    <source>
        <strain evidence="4 5">P280/1</strain>
    </source>
</reference>
<dbReference type="SUPFAM" id="SSF56563">
    <property type="entry name" value="Major capsid protein gp5"/>
    <property type="match status" value="1"/>
</dbReference>
<comment type="subcellular location">
    <subcellularLocation>
        <location evidence="1">Virion</location>
    </subcellularLocation>
</comment>
<dbReference type="Gene3D" id="3.30.2320.10">
    <property type="entry name" value="hypothetical protein PF0899 domain"/>
    <property type="match status" value="1"/>
</dbReference>
<feature type="domain" description="Phage capsid-like C-terminal" evidence="3">
    <location>
        <begin position="134"/>
        <end position="418"/>
    </location>
</feature>
<gene>
    <name evidence="4" type="ORF">BFL38_03550</name>
</gene>
<keyword evidence="2" id="KW-0175">Coiled coil</keyword>
<sequence>MSPEELRALIEKLKNENALDLQSIDELMQKRQAYSAMSIEERENKKEDISKLDNDIDTLMKNIENRNKEIERNDKLLSLQTKSSMNKRNVADNLDNSSADDNEAELRAKVDRWFRSGNDKEIRETLQAGVAEGGGYTIAPQYLVKEIIKELDSSVEIRKRARIIPAINGYASIGIPTLDSDLNDFEWTSEIGEVPEDKNMAFGKREMKANQLTKIVLVSKRLIQQSNIDAPELVKDRIAYKLGATLEHTYLYGNGNDKPLGIFAQTSDNTAAIPTDRDLAVGTASAAITYDGLVDAVKGLKKGYQHGAVWMLNKEAVAALRKLKDKQDRPLWQESLIVGQPSLILGIPVVQNDFIEDKLEATKYFGVLANLNHYWIMDSLSMELQVLYELYSKTNQVGFQAGYWGDGAPVQKEAFVRLVAHDKPFAKAASQPAG</sequence>
<dbReference type="Gene3D" id="3.30.2400.10">
    <property type="entry name" value="Major capsid protein gp5"/>
    <property type="match status" value="1"/>
</dbReference>
<dbReference type="EMBL" id="MDCO01000012">
    <property type="protein sequence ID" value="OEJ13831.1"/>
    <property type="molecule type" value="Genomic_DNA"/>
</dbReference>
<evidence type="ECO:0000259" key="3">
    <source>
        <dbReference type="Pfam" id="PF05065"/>
    </source>
</evidence>
<protein>
    <submittedName>
        <fullName evidence="4">Capsid protein</fullName>
    </submittedName>
</protein>
<dbReference type="NCBIfam" id="TIGR01554">
    <property type="entry name" value="major_cap_HK97"/>
    <property type="match status" value="1"/>
</dbReference>
<dbReference type="InterPro" id="IPR024455">
    <property type="entry name" value="Phage_capsid"/>
</dbReference>
<evidence type="ECO:0000256" key="2">
    <source>
        <dbReference type="SAM" id="Coils"/>
    </source>
</evidence>
<dbReference type="Pfam" id="PF05065">
    <property type="entry name" value="Phage_capsid"/>
    <property type="match status" value="1"/>
</dbReference>
<proteinExistence type="predicted"/>
<dbReference type="RefSeq" id="WP_069727135.1">
    <property type="nucleotide sequence ID" value="NZ_MDCO01000012.1"/>
</dbReference>
<feature type="coiled-coil region" evidence="2">
    <location>
        <begin position="10"/>
        <end position="80"/>
    </location>
</feature>
<evidence type="ECO:0000313" key="4">
    <source>
        <dbReference type="EMBL" id="OEJ13831.1"/>
    </source>
</evidence>
<evidence type="ECO:0000256" key="1">
    <source>
        <dbReference type="ARBA" id="ARBA00004328"/>
    </source>
</evidence>
<dbReference type="AlphaFoldDB" id="A0A1E5NCL6"/>
<dbReference type="InterPro" id="IPR054612">
    <property type="entry name" value="Phage_capsid-like_C"/>
</dbReference>
<accession>A0A1E5NCL6</accession>